<evidence type="ECO:0000256" key="5">
    <source>
        <dbReference type="ARBA" id="ARBA00023242"/>
    </source>
</evidence>
<feature type="compositionally biased region" description="Basic and acidic residues" evidence="7">
    <location>
        <begin position="170"/>
        <end position="184"/>
    </location>
</feature>
<dbReference type="Gene3D" id="3.30.70.330">
    <property type="match status" value="1"/>
</dbReference>
<dbReference type="OrthoDB" id="15688at2759"/>
<feature type="compositionally biased region" description="Basic residues" evidence="7">
    <location>
        <begin position="138"/>
        <end position="147"/>
    </location>
</feature>
<evidence type="ECO:0000313" key="10">
    <source>
        <dbReference type="Proteomes" id="UP001151518"/>
    </source>
</evidence>
<evidence type="ECO:0000256" key="2">
    <source>
        <dbReference type="ARBA" id="ARBA00004496"/>
    </source>
</evidence>
<dbReference type="InterPro" id="IPR033744">
    <property type="entry name" value="RRM_RBM8"/>
</dbReference>
<sequence length="184" mass="20242">MEVEDQTESIPADGANDGADFSSAASALQQNSADSAQRSVEGWVVVATGVHEEAREEDLQDFFGDYGKVRNLHLNLDRQTGYVKGYALIEYASFDDARRAAEKATGKKLLGKLITVDFAFVKDGKEASTQEEGEPGQRRHSSHANRRSSHDETGRDGRWAGRLNGQSSRRTAEHARELSPDRGF</sequence>
<dbReference type="GO" id="GO:0006396">
    <property type="term" value="P:RNA processing"/>
    <property type="evidence" value="ECO:0007669"/>
    <property type="project" value="InterPro"/>
</dbReference>
<feature type="region of interest" description="Disordered" evidence="7">
    <location>
        <begin position="1"/>
        <end position="33"/>
    </location>
</feature>
<dbReference type="PROSITE" id="PS50102">
    <property type="entry name" value="RRM"/>
    <property type="match status" value="1"/>
</dbReference>
<dbReference type="Pfam" id="PF00076">
    <property type="entry name" value="RRM_1"/>
    <property type="match status" value="1"/>
</dbReference>
<dbReference type="AlphaFoldDB" id="A0A9W8G5Z5"/>
<dbReference type="GO" id="GO:0003729">
    <property type="term" value="F:mRNA binding"/>
    <property type="evidence" value="ECO:0007669"/>
    <property type="project" value="InterPro"/>
</dbReference>
<protein>
    <recommendedName>
        <fullName evidence="8">RRM domain-containing protein</fullName>
    </recommendedName>
</protein>
<comment type="caution">
    <text evidence="9">The sequence shown here is derived from an EMBL/GenBank/DDBJ whole genome shotgun (WGS) entry which is preliminary data.</text>
</comment>
<evidence type="ECO:0000256" key="3">
    <source>
        <dbReference type="ARBA" id="ARBA00022490"/>
    </source>
</evidence>
<dbReference type="InterPro" id="IPR008111">
    <property type="entry name" value="RNA-bd_8"/>
</dbReference>
<dbReference type="PANTHER" id="PTHR45894">
    <property type="entry name" value="RNA-BINDING PROTEIN 8A"/>
    <property type="match status" value="1"/>
</dbReference>
<comment type="subcellular location">
    <subcellularLocation>
        <location evidence="2">Cytoplasm</location>
    </subcellularLocation>
    <subcellularLocation>
        <location evidence="1">Nucleus</location>
    </subcellularLocation>
</comment>
<dbReference type="InterPro" id="IPR012677">
    <property type="entry name" value="Nucleotide-bd_a/b_plait_sf"/>
</dbReference>
<dbReference type="GO" id="GO:0005737">
    <property type="term" value="C:cytoplasm"/>
    <property type="evidence" value="ECO:0007669"/>
    <property type="project" value="UniProtKB-SubCell"/>
</dbReference>
<keyword evidence="3" id="KW-0963">Cytoplasm</keyword>
<evidence type="ECO:0000256" key="7">
    <source>
        <dbReference type="SAM" id="MobiDB-lite"/>
    </source>
</evidence>
<keyword evidence="5" id="KW-0539">Nucleus</keyword>
<gene>
    <name evidence="9" type="ORF">GGI25_003495</name>
</gene>
<name>A0A9W8G5Z5_9FUNG</name>
<feature type="compositionally biased region" description="Low complexity" evidence="7">
    <location>
        <begin position="22"/>
        <end position="33"/>
    </location>
</feature>
<evidence type="ECO:0000256" key="1">
    <source>
        <dbReference type="ARBA" id="ARBA00004123"/>
    </source>
</evidence>
<feature type="domain" description="RRM" evidence="8">
    <location>
        <begin position="43"/>
        <end position="121"/>
    </location>
</feature>
<feature type="region of interest" description="Disordered" evidence="7">
    <location>
        <begin position="125"/>
        <end position="184"/>
    </location>
</feature>
<dbReference type="CDD" id="cd12324">
    <property type="entry name" value="RRM_RBM8"/>
    <property type="match status" value="1"/>
</dbReference>
<dbReference type="InterPro" id="IPR035979">
    <property type="entry name" value="RBD_domain_sf"/>
</dbReference>
<evidence type="ECO:0000256" key="4">
    <source>
        <dbReference type="ARBA" id="ARBA00022884"/>
    </source>
</evidence>
<evidence type="ECO:0000256" key="6">
    <source>
        <dbReference type="PROSITE-ProRule" id="PRU00176"/>
    </source>
</evidence>
<keyword evidence="4 6" id="KW-0694">RNA-binding</keyword>
<feature type="compositionally biased region" description="Basic and acidic residues" evidence="7">
    <location>
        <begin position="148"/>
        <end position="159"/>
    </location>
</feature>
<dbReference type="GO" id="GO:0005634">
    <property type="term" value="C:nucleus"/>
    <property type="evidence" value="ECO:0007669"/>
    <property type="project" value="UniProtKB-SubCell"/>
</dbReference>
<evidence type="ECO:0000259" key="8">
    <source>
        <dbReference type="PROSITE" id="PS50102"/>
    </source>
</evidence>
<dbReference type="SUPFAM" id="SSF54928">
    <property type="entry name" value="RNA-binding domain, RBD"/>
    <property type="match status" value="1"/>
</dbReference>
<dbReference type="PRINTS" id="PR01738">
    <property type="entry name" value="RNABINDINGM8"/>
</dbReference>
<reference evidence="9" key="1">
    <citation type="submission" date="2022-07" db="EMBL/GenBank/DDBJ databases">
        <title>Phylogenomic reconstructions and comparative analyses of Kickxellomycotina fungi.</title>
        <authorList>
            <person name="Reynolds N.K."/>
            <person name="Stajich J.E."/>
            <person name="Barry K."/>
            <person name="Grigoriev I.V."/>
            <person name="Crous P."/>
            <person name="Smith M.E."/>
        </authorList>
    </citation>
    <scope>NUCLEOTIDE SEQUENCE</scope>
    <source>
        <strain evidence="9">NRRL 3115</strain>
    </source>
</reference>
<evidence type="ECO:0000313" key="9">
    <source>
        <dbReference type="EMBL" id="KAJ2676743.1"/>
    </source>
</evidence>
<dbReference type="SMART" id="SM00360">
    <property type="entry name" value="RRM"/>
    <property type="match status" value="1"/>
</dbReference>
<organism evidence="9 10">
    <name type="scientific">Coemansia spiralis</name>
    <dbReference type="NCBI Taxonomy" id="417178"/>
    <lineage>
        <taxon>Eukaryota</taxon>
        <taxon>Fungi</taxon>
        <taxon>Fungi incertae sedis</taxon>
        <taxon>Zoopagomycota</taxon>
        <taxon>Kickxellomycotina</taxon>
        <taxon>Kickxellomycetes</taxon>
        <taxon>Kickxellales</taxon>
        <taxon>Kickxellaceae</taxon>
        <taxon>Coemansia</taxon>
    </lineage>
</organism>
<dbReference type="EMBL" id="JANBTW010000038">
    <property type="protein sequence ID" value="KAJ2676743.1"/>
    <property type="molecule type" value="Genomic_DNA"/>
</dbReference>
<dbReference type="Proteomes" id="UP001151518">
    <property type="component" value="Unassembled WGS sequence"/>
</dbReference>
<accession>A0A9W8G5Z5</accession>
<proteinExistence type="predicted"/>
<dbReference type="InterPro" id="IPR000504">
    <property type="entry name" value="RRM_dom"/>
</dbReference>